<evidence type="ECO:0000313" key="3">
    <source>
        <dbReference type="Proteomes" id="UP001458880"/>
    </source>
</evidence>
<evidence type="ECO:0000256" key="1">
    <source>
        <dbReference type="SAM" id="MobiDB-lite"/>
    </source>
</evidence>
<feature type="compositionally biased region" description="Polar residues" evidence="1">
    <location>
        <begin position="117"/>
        <end position="126"/>
    </location>
</feature>
<evidence type="ECO:0000313" key="2">
    <source>
        <dbReference type="EMBL" id="KAK9701468.1"/>
    </source>
</evidence>
<protein>
    <submittedName>
        <fullName evidence="2">Uncharacterized protein</fullName>
    </submittedName>
</protein>
<name>A0AAW1JEF7_POPJA</name>
<dbReference type="Proteomes" id="UP001458880">
    <property type="component" value="Unassembled WGS sequence"/>
</dbReference>
<comment type="caution">
    <text evidence="2">The sequence shown here is derived from an EMBL/GenBank/DDBJ whole genome shotgun (WGS) entry which is preliminary data.</text>
</comment>
<sequence length="126" mass="14445">MKYGRRFDYGPTMDLDICRRFERTGRSLVCSDTVSGETKSEPPFRKRNLPDRRVATTQFQKEESARPPSRYDAVSALAKLSRSMENARPLKTSDTVSGETKSEAPFRKGNLPDPRVATTQFQRRRN</sequence>
<organism evidence="2 3">
    <name type="scientific">Popillia japonica</name>
    <name type="common">Japanese beetle</name>
    <dbReference type="NCBI Taxonomy" id="7064"/>
    <lineage>
        <taxon>Eukaryota</taxon>
        <taxon>Metazoa</taxon>
        <taxon>Ecdysozoa</taxon>
        <taxon>Arthropoda</taxon>
        <taxon>Hexapoda</taxon>
        <taxon>Insecta</taxon>
        <taxon>Pterygota</taxon>
        <taxon>Neoptera</taxon>
        <taxon>Endopterygota</taxon>
        <taxon>Coleoptera</taxon>
        <taxon>Polyphaga</taxon>
        <taxon>Scarabaeiformia</taxon>
        <taxon>Scarabaeidae</taxon>
        <taxon>Rutelinae</taxon>
        <taxon>Popillia</taxon>
    </lineage>
</organism>
<proteinExistence type="predicted"/>
<reference evidence="2 3" key="1">
    <citation type="journal article" date="2024" name="BMC Genomics">
        <title>De novo assembly and annotation of Popillia japonica's genome with initial clues to its potential as an invasive pest.</title>
        <authorList>
            <person name="Cucini C."/>
            <person name="Boschi S."/>
            <person name="Funari R."/>
            <person name="Cardaioli E."/>
            <person name="Iannotti N."/>
            <person name="Marturano G."/>
            <person name="Paoli F."/>
            <person name="Bruttini M."/>
            <person name="Carapelli A."/>
            <person name="Frati F."/>
            <person name="Nardi F."/>
        </authorList>
    </citation>
    <scope>NUCLEOTIDE SEQUENCE [LARGE SCALE GENOMIC DNA]</scope>
    <source>
        <strain evidence="2">DMR45628</strain>
    </source>
</reference>
<feature type="compositionally biased region" description="Basic and acidic residues" evidence="1">
    <location>
        <begin position="38"/>
        <end position="65"/>
    </location>
</feature>
<dbReference type="AlphaFoldDB" id="A0AAW1JEF7"/>
<dbReference type="EMBL" id="JASPKY010000413">
    <property type="protein sequence ID" value="KAK9701468.1"/>
    <property type="molecule type" value="Genomic_DNA"/>
</dbReference>
<gene>
    <name evidence="2" type="ORF">QE152_g30539</name>
</gene>
<keyword evidence="3" id="KW-1185">Reference proteome</keyword>
<accession>A0AAW1JEF7</accession>
<feature type="region of interest" description="Disordered" evidence="1">
    <location>
        <begin position="32"/>
        <end position="126"/>
    </location>
</feature>